<protein>
    <submittedName>
        <fullName evidence="8 9">Proton-coupled amino acid transporter 1 isoform X2</fullName>
    </submittedName>
</protein>
<evidence type="ECO:0000313" key="7">
    <source>
        <dbReference type="Proteomes" id="UP001652625"/>
    </source>
</evidence>
<feature type="transmembrane region" description="Helical" evidence="5">
    <location>
        <begin position="270"/>
        <end position="294"/>
    </location>
</feature>
<feature type="domain" description="Amino acid transporter transmembrane" evidence="6">
    <location>
        <begin position="53"/>
        <end position="434"/>
    </location>
</feature>
<feature type="transmembrane region" description="Helical" evidence="5">
    <location>
        <begin position="81"/>
        <end position="102"/>
    </location>
</feature>
<evidence type="ECO:0000256" key="4">
    <source>
        <dbReference type="ARBA" id="ARBA00023136"/>
    </source>
</evidence>
<proteinExistence type="predicted"/>
<dbReference type="GeneID" id="101237322"/>
<evidence type="ECO:0000313" key="8">
    <source>
        <dbReference type="RefSeq" id="XP_065662349.1"/>
    </source>
</evidence>
<feature type="transmembrane region" description="Helical" evidence="5">
    <location>
        <begin position="197"/>
        <end position="219"/>
    </location>
</feature>
<evidence type="ECO:0000259" key="6">
    <source>
        <dbReference type="Pfam" id="PF01490"/>
    </source>
</evidence>
<keyword evidence="7" id="KW-1185">Reference proteome</keyword>
<keyword evidence="3 5" id="KW-1133">Transmembrane helix</keyword>
<reference evidence="8 9" key="1">
    <citation type="submission" date="2025-05" db="UniProtKB">
        <authorList>
            <consortium name="RefSeq"/>
        </authorList>
    </citation>
    <scope>IDENTIFICATION</scope>
</reference>
<dbReference type="RefSeq" id="XP_065662350.1">
    <property type="nucleotide sequence ID" value="XM_065806278.1"/>
</dbReference>
<comment type="subcellular location">
    <subcellularLocation>
        <location evidence="1">Membrane</location>
        <topology evidence="1">Multi-pass membrane protein</topology>
    </subcellularLocation>
</comment>
<keyword evidence="2 5" id="KW-0812">Transmembrane</keyword>
<dbReference type="InterPro" id="IPR013057">
    <property type="entry name" value="AA_transpt_TM"/>
</dbReference>
<evidence type="ECO:0000313" key="9">
    <source>
        <dbReference type="RefSeq" id="XP_065662350.1"/>
    </source>
</evidence>
<gene>
    <name evidence="8 9" type="primary">LOC101237322</name>
</gene>
<keyword evidence="4 5" id="KW-0472">Membrane</keyword>
<evidence type="ECO:0000256" key="2">
    <source>
        <dbReference type="ARBA" id="ARBA00022692"/>
    </source>
</evidence>
<dbReference type="Pfam" id="PF01490">
    <property type="entry name" value="Aa_trans"/>
    <property type="match status" value="1"/>
</dbReference>
<dbReference type="RefSeq" id="XP_065662349.1">
    <property type="nucleotide sequence ID" value="XM_065806277.1"/>
</dbReference>
<organism evidence="7 8">
    <name type="scientific">Hydra vulgaris</name>
    <name type="common">Hydra</name>
    <name type="synonym">Hydra attenuata</name>
    <dbReference type="NCBI Taxonomy" id="6087"/>
    <lineage>
        <taxon>Eukaryota</taxon>
        <taxon>Metazoa</taxon>
        <taxon>Cnidaria</taxon>
        <taxon>Hydrozoa</taxon>
        <taxon>Hydroidolina</taxon>
        <taxon>Anthoathecata</taxon>
        <taxon>Aplanulata</taxon>
        <taxon>Hydridae</taxon>
        <taxon>Hydra</taxon>
    </lineage>
</organism>
<evidence type="ECO:0000256" key="3">
    <source>
        <dbReference type="ARBA" id="ARBA00022989"/>
    </source>
</evidence>
<feature type="transmembrane region" description="Helical" evidence="5">
    <location>
        <begin position="355"/>
        <end position="372"/>
    </location>
</feature>
<name>A0ABM4CKQ7_HYDVU</name>
<feature type="transmembrane region" description="Helical" evidence="5">
    <location>
        <begin position="378"/>
        <end position="401"/>
    </location>
</feature>
<feature type="transmembrane region" description="Helical" evidence="5">
    <location>
        <begin position="140"/>
        <end position="161"/>
    </location>
</feature>
<feature type="transmembrane region" description="Helical" evidence="5">
    <location>
        <begin position="167"/>
        <end position="190"/>
    </location>
</feature>
<feature type="transmembrane region" description="Helical" evidence="5">
    <location>
        <begin position="234"/>
        <end position="258"/>
    </location>
</feature>
<dbReference type="Proteomes" id="UP001652625">
    <property type="component" value="Chromosome 09"/>
</dbReference>
<feature type="transmembrane region" description="Helical" evidence="5">
    <location>
        <begin position="413"/>
        <end position="439"/>
    </location>
</feature>
<dbReference type="PANTHER" id="PTHR22950">
    <property type="entry name" value="AMINO ACID TRANSPORTER"/>
    <property type="match status" value="1"/>
</dbReference>
<sequence length="455" mass="50998">MEKNVDQPMLVDQPILLKTFHCEEPLETFQSEDELDNLLEEKFFPKEGHLEDWQVLTHLLKVFIGTGILGLPSAVMHGGLILGPAILLLLGFVCMYNIKLLVDTAQNIRESLGINRISYSGISEYLFSVYGKRIGMLARYVTDCFLCTLQLGFCCVYVVFISHNLQAAAHILDVRIWMIIIFPFLLVLSLSVNIQKLAYLTMSGNVIALIGLGLIYQYLFSHVQLPLKLPNSNGVINACVAFGQIIYAFEGIAVVLPTENKLKTRESFRWILQITGCLVMFLYFSFAILGYLTFGDKTMGSISLNLPQTWLYQVLQLLYSLMVYFTYPLQLLVSVEIINSYCSSPKEPLSKLQEYLLRSSLVVTTCILAVFIPQLDHFMSLVGSVSGVAVGLILPPVLHTICYWNQGLSNISLVINIMIVIIGLFVSVVGTVSTVYSIMQRYTNLPHSTKPIGKF</sequence>
<dbReference type="PANTHER" id="PTHR22950:SF349">
    <property type="entry name" value="AMINO ACID TRANSPORTER TRANSMEMBRANE DOMAIN-CONTAINING PROTEIN"/>
    <property type="match status" value="1"/>
</dbReference>
<evidence type="ECO:0000256" key="1">
    <source>
        <dbReference type="ARBA" id="ARBA00004141"/>
    </source>
</evidence>
<accession>A0ABM4CKQ7</accession>
<feature type="transmembrane region" description="Helical" evidence="5">
    <location>
        <begin position="314"/>
        <end position="335"/>
    </location>
</feature>
<evidence type="ECO:0000256" key="5">
    <source>
        <dbReference type="SAM" id="Phobius"/>
    </source>
</evidence>